<dbReference type="GO" id="GO:0005816">
    <property type="term" value="C:spindle pole body"/>
    <property type="evidence" value="ECO:0007669"/>
    <property type="project" value="TreeGrafter"/>
</dbReference>
<name>A0A0K6G5K6_9AGAM</name>
<dbReference type="InterPro" id="IPR033695">
    <property type="entry name" value="POLO_box_2"/>
</dbReference>
<comment type="similarity">
    <text evidence="8">Belongs to the protein kinase superfamily. Ser/Thr protein kinase family. CDC5/Polo subfamily.</text>
</comment>
<dbReference type="Pfam" id="PF00659">
    <property type="entry name" value="POLO_box"/>
    <property type="match status" value="2"/>
</dbReference>
<dbReference type="GO" id="GO:0005524">
    <property type="term" value="F:ATP binding"/>
    <property type="evidence" value="ECO:0007669"/>
    <property type="project" value="UniProtKB-UniRule"/>
</dbReference>
<evidence type="ECO:0000256" key="3">
    <source>
        <dbReference type="ARBA" id="ARBA00022737"/>
    </source>
</evidence>
<dbReference type="SUPFAM" id="SSF82615">
    <property type="entry name" value="Polo-box domain"/>
    <property type="match status" value="2"/>
</dbReference>
<feature type="domain" description="POLO box" evidence="11">
    <location>
        <begin position="699"/>
        <end position="792"/>
    </location>
</feature>
<evidence type="ECO:0000313" key="12">
    <source>
        <dbReference type="EMBL" id="CUA73776.1"/>
    </source>
</evidence>
<evidence type="ECO:0000256" key="2">
    <source>
        <dbReference type="ARBA" id="ARBA00022679"/>
    </source>
</evidence>
<dbReference type="PROSITE" id="PS50011">
    <property type="entry name" value="PROTEIN_KINASE_DOM"/>
    <property type="match status" value="1"/>
</dbReference>
<dbReference type="Gene3D" id="3.30.1120.30">
    <property type="entry name" value="POLO box domain"/>
    <property type="match status" value="2"/>
</dbReference>
<dbReference type="GO" id="GO:0007052">
    <property type="term" value="P:mitotic spindle organization"/>
    <property type="evidence" value="ECO:0007669"/>
    <property type="project" value="TreeGrafter"/>
</dbReference>
<dbReference type="Gene3D" id="1.10.510.10">
    <property type="entry name" value="Transferase(Phosphotransferase) domain 1"/>
    <property type="match status" value="1"/>
</dbReference>
<accession>A0A0K6G5K6</accession>
<feature type="domain" description="POLO box" evidence="11">
    <location>
        <begin position="595"/>
        <end position="678"/>
    </location>
</feature>
<dbReference type="InterPro" id="IPR008271">
    <property type="entry name" value="Ser/Thr_kinase_AS"/>
</dbReference>
<dbReference type="Proteomes" id="UP000044841">
    <property type="component" value="Unassembled WGS sequence"/>
</dbReference>
<keyword evidence="4 7" id="KW-0547">Nucleotide-binding</keyword>
<evidence type="ECO:0000256" key="6">
    <source>
        <dbReference type="ARBA" id="ARBA00022840"/>
    </source>
</evidence>
<comment type="catalytic activity">
    <reaction evidence="8">
        <text>L-threonyl-[protein] + ATP = O-phospho-L-threonyl-[protein] + ADP + H(+)</text>
        <dbReference type="Rhea" id="RHEA:46608"/>
        <dbReference type="Rhea" id="RHEA-COMP:11060"/>
        <dbReference type="Rhea" id="RHEA-COMP:11605"/>
        <dbReference type="ChEBI" id="CHEBI:15378"/>
        <dbReference type="ChEBI" id="CHEBI:30013"/>
        <dbReference type="ChEBI" id="CHEBI:30616"/>
        <dbReference type="ChEBI" id="CHEBI:61977"/>
        <dbReference type="ChEBI" id="CHEBI:456216"/>
        <dbReference type="EC" id="2.7.11.21"/>
    </reaction>
</comment>
<dbReference type="InterPro" id="IPR000719">
    <property type="entry name" value="Prot_kinase_dom"/>
</dbReference>
<dbReference type="SMART" id="SM00220">
    <property type="entry name" value="S_TKc"/>
    <property type="match status" value="1"/>
</dbReference>
<dbReference type="FunFam" id="1.10.510.10:FF:000647">
    <property type="entry name" value="Serine/threonine-protein kinase"/>
    <property type="match status" value="1"/>
</dbReference>
<dbReference type="PANTHER" id="PTHR24345:SF0">
    <property type="entry name" value="CELL CYCLE SERINE_THREONINE-PROTEIN KINASE CDC5_MSD2"/>
    <property type="match status" value="1"/>
</dbReference>
<evidence type="ECO:0000256" key="4">
    <source>
        <dbReference type="ARBA" id="ARBA00022741"/>
    </source>
</evidence>
<gene>
    <name evidence="12" type="primary">plo1</name>
    <name evidence="12" type="ORF">RSOLAG22IIIB_01293</name>
</gene>
<dbReference type="Pfam" id="PF00069">
    <property type="entry name" value="Pkinase"/>
    <property type="match status" value="1"/>
</dbReference>
<protein>
    <recommendedName>
        <fullName evidence="8">Serine/threonine-protein kinase</fullName>
        <ecNumber evidence="8">2.7.11.21</ecNumber>
    </recommendedName>
</protein>
<feature type="domain" description="Protein kinase" evidence="10">
    <location>
        <begin position="34"/>
        <end position="289"/>
    </location>
</feature>
<dbReference type="Gene3D" id="3.30.200.20">
    <property type="entry name" value="Phosphorylase Kinase, domain 1"/>
    <property type="match status" value="1"/>
</dbReference>
<dbReference type="GO" id="GO:0005634">
    <property type="term" value="C:nucleus"/>
    <property type="evidence" value="ECO:0007669"/>
    <property type="project" value="TreeGrafter"/>
</dbReference>
<evidence type="ECO:0000313" key="13">
    <source>
        <dbReference type="Proteomes" id="UP000044841"/>
    </source>
</evidence>
<dbReference type="GO" id="GO:0005737">
    <property type="term" value="C:cytoplasm"/>
    <property type="evidence" value="ECO:0007669"/>
    <property type="project" value="TreeGrafter"/>
</dbReference>
<dbReference type="PROSITE" id="PS50078">
    <property type="entry name" value="POLO_BOX"/>
    <property type="match status" value="2"/>
</dbReference>
<dbReference type="InterPro" id="IPR033701">
    <property type="entry name" value="POLO_box_1"/>
</dbReference>
<dbReference type="CDD" id="cd13118">
    <property type="entry name" value="POLO_box_1"/>
    <property type="match status" value="1"/>
</dbReference>
<dbReference type="InterPro" id="IPR011009">
    <property type="entry name" value="Kinase-like_dom_sf"/>
</dbReference>
<evidence type="ECO:0000256" key="5">
    <source>
        <dbReference type="ARBA" id="ARBA00022777"/>
    </source>
</evidence>
<sequence>MERDRPASPPPSKEKAIPPSPPGIIRDSVRSVAYTRVGFLGEGGFARVYEVLDARGGRHAIKCVAKTSLKSKKSRTKLYAEIKLHRALQHPNIVGFEECFEDDDNVYMTLELCDVGSMMDMLRRRKRYTEPEARFFLIQVIGACQYMHSHQVIHRDLKLGNLFLDRDMNVKVGDFGLAALIEKPGERKKTICGTPNYIAPEVLFDTANGHSFEVDTWSIGVILYTLVVGKPPFQTKDVKTIYKRIRDNKYEFPPERPISPDVQNLISVILTPIPEERPTLIEILEHPFFTQGIVPSHIPISAQDVAPSFRNVTRQASRANLRRLRALAGVPEDDDPSISMNTSIAPERRGIKTSTAPSAIQQEREFQKVINPGSPISALLSSARQPLLVAPHLDGSTPGQTAAGRQREQPLYRKLAAAAAAQGTGAASINPNGRASALRPLQEEEQEQEQELVPMRNNRELESLKARIVAQMAAGEREEAEEEEFVNAGEVEADAEMDGLVARVGEAALEPRRENGGAEPEEKKRSSGKEKMNIAPILPSTVRDDVDAVLEGAEGRVNTFDAVALTLAAAFEGKDAGRVWRNPALDTGLTRPKVFIVSWVDYCNKYGMGYALADGSVGVHFNDSTSIVLAPNKINLDYISSRRNGTIYVRKNYSMRDHPEDLKSKVYLLRHFEKYMMERLYGDPEYAFEDVDRTKGMDFVQKYLRMKHVIVFKMSHEVLQFNFYDHSKVILASQGHSITHIDKHYAVTHYTLSGVMERVVAGRWADAAEQKFYDRLLSKLKYARNVLQSIRRSTANAAAGGADAGED</sequence>
<keyword evidence="1 8" id="KW-0723">Serine/threonine-protein kinase</keyword>
<dbReference type="CDD" id="cd14099">
    <property type="entry name" value="STKc_PLK"/>
    <property type="match status" value="1"/>
</dbReference>
<dbReference type="EMBL" id="CYGV01001400">
    <property type="protein sequence ID" value="CUA73776.1"/>
    <property type="molecule type" value="Genomic_DNA"/>
</dbReference>
<keyword evidence="3" id="KW-0677">Repeat</keyword>
<dbReference type="PROSITE" id="PS00108">
    <property type="entry name" value="PROTEIN_KINASE_ST"/>
    <property type="match status" value="1"/>
</dbReference>
<reference evidence="12 13" key="1">
    <citation type="submission" date="2015-07" db="EMBL/GenBank/DDBJ databases">
        <authorList>
            <person name="Noorani M."/>
        </authorList>
    </citation>
    <scope>NUCLEOTIDE SEQUENCE [LARGE SCALE GENOMIC DNA]</scope>
    <source>
        <strain evidence="12">BBA 69670</strain>
    </source>
</reference>
<evidence type="ECO:0000256" key="8">
    <source>
        <dbReference type="RuleBase" id="RU361162"/>
    </source>
</evidence>
<evidence type="ECO:0000256" key="9">
    <source>
        <dbReference type="SAM" id="MobiDB-lite"/>
    </source>
</evidence>
<keyword evidence="6 7" id="KW-0067">ATP-binding</keyword>
<organism evidence="12 13">
    <name type="scientific">Rhizoctonia solani</name>
    <dbReference type="NCBI Taxonomy" id="456999"/>
    <lineage>
        <taxon>Eukaryota</taxon>
        <taxon>Fungi</taxon>
        <taxon>Dikarya</taxon>
        <taxon>Basidiomycota</taxon>
        <taxon>Agaricomycotina</taxon>
        <taxon>Agaricomycetes</taxon>
        <taxon>Cantharellales</taxon>
        <taxon>Ceratobasidiaceae</taxon>
        <taxon>Rhizoctonia</taxon>
    </lineage>
</organism>
<dbReference type="GO" id="GO:0000776">
    <property type="term" value="C:kinetochore"/>
    <property type="evidence" value="ECO:0007669"/>
    <property type="project" value="TreeGrafter"/>
</dbReference>
<dbReference type="GO" id="GO:0000922">
    <property type="term" value="C:spindle pole"/>
    <property type="evidence" value="ECO:0007669"/>
    <property type="project" value="TreeGrafter"/>
</dbReference>
<feature type="region of interest" description="Disordered" evidence="9">
    <location>
        <begin position="1"/>
        <end position="22"/>
    </location>
</feature>
<keyword evidence="13" id="KW-1185">Reference proteome</keyword>
<dbReference type="GO" id="GO:0004674">
    <property type="term" value="F:protein serine/threonine kinase activity"/>
    <property type="evidence" value="ECO:0007669"/>
    <property type="project" value="UniProtKB-KW"/>
</dbReference>
<feature type="region of interest" description="Disordered" evidence="9">
    <location>
        <begin position="509"/>
        <end position="531"/>
    </location>
</feature>
<proteinExistence type="inferred from homology"/>
<dbReference type="SUPFAM" id="SSF56112">
    <property type="entry name" value="Protein kinase-like (PK-like)"/>
    <property type="match status" value="1"/>
</dbReference>
<dbReference type="InterPro" id="IPR000959">
    <property type="entry name" value="POLO_box_dom"/>
</dbReference>
<dbReference type="EC" id="2.7.11.21" evidence="8"/>
<dbReference type="AlphaFoldDB" id="A0A0K6G5K6"/>
<dbReference type="PROSITE" id="PS00107">
    <property type="entry name" value="PROTEIN_KINASE_ATP"/>
    <property type="match status" value="1"/>
</dbReference>
<keyword evidence="5 8" id="KW-0418">Kinase</keyword>
<evidence type="ECO:0000256" key="1">
    <source>
        <dbReference type="ARBA" id="ARBA00022527"/>
    </source>
</evidence>
<dbReference type="CDD" id="cd13117">
    <property type="entry name" value="POLO_box_2"/>
    <property type="match status" value="1"/>
</dbReference>
<keyword evidence="2 8" id="KW-0808">Transferase</keyword>
<feature type="binding site" evidence="7">
    <location>
        <position position="66"/>
    </location>
    <ligand>
        <name>ATP</name>
        <dbReference type="ChEBI" id="CHEBI:30616"/>
    </ligand>
</feature>
<dbReference type="InterPro" id="IPR036947">
    <property type="entry name" value="POLO_box_dom_sf"/>
</dbReference>
<evidence type="ECO:0000259" key="10">
    <source>
        <dbReference type="PROSITE" id="PS50011"/>
    </source>
</evidence>
<dbReference type="FunFam" id="3.30.200.20:FF:000042">
    <property type="entry name" value="Aurora kinase A"/>
    <property type="match status" value="1"/>
</dbReference>
<dbReference type="InterPro" id="IPR017441">
    <property type="entry name" value="Protein_kinase_ATP_BS"/>
</dbReference>
<feature type="compositionally biased region" description="Basic and acidic residues" evidence="9">
    <location>
        <begin position="1"/>
        <end position="16"/>
    </location>
</feature>
<evidence type="ECO:0000256" key="7">
    <source>
        <dbReference type="PROSITE-ProRule" id="PRU10141"/>
    </source>
</evidence>
<evidence type="ECO:0000259" key="11">
    <source>
        <dbReference type="PROSITE" id="PS50078"/>
    </source>
</evidence>
<dbReference type="PANTHER" id="PTHR24345">
    <property type="entry name" value="SERINE/THREONINE-PROTEIN KINASE PLK"/>
    <property type="match status" value="1"/>
</dbReference>